<evidence type="ECO:0000313" key="4">
    <source>
        <dbReference type="Proteomes" id="UP001151760"/>
    </source>
</evidence>
<feature type="compositionally biased region" description="Basic and acidic residues" evidence="1">
    <location>
        <begin position="35"/>
        <end position="49"/>
    </location>
</feature>
<protein>
    <recommendedName>
        <fullName evidence="2">LTI65/LTI78 PGEED repeat domain-containing protein</fullName>
    </recommendedName>
</protein>
<dbReference type="EMBL" id="BQNB010018574">
    <property type="protein sequence ID" value="GJT75899.1"/>
    <property type="molecule type" value="Genomic_DNA"/>
</dbReference>
<accession>A0ABQ5GKP4</accession>
<dbReference type="InterPro" id="IPR057059">
    <property type="entry name" value="LTI65/LTI78_PGEED"/>
</dbReference>
<comment type="caution">
    <text evidence="3">The sequence shown here is derived from an EMBL/GenBank/DDBJ whole genome shotgun (WGS) entry which is preliminary data.</text>
</comment>
<dbReference type="Pfam" id="PF23399">
    <property type="entry name" value="LTI65_PGEED"/>
    <property type="match status" value="1"/>
</dbReference>
<proteinExistence type="predicted"/>
<name>A0ABQ5GKP4_9ASTR</name>
<organism evidence="3 4">
    <name type="scientific">Tanacetum coccineum</name>
    <dbReference type="NCBI Taxonomy" id="301880"/>
    <lineage>
        <taxon>Eukaryota</taxon>
        <taxon>Viridiplantae</taxon>
        <taxon>Streptophyta</taxon>
        <taxon>Embryophyta</taxon>
        <taxon>Tracheophyta</taxon>
        <taxon>Spermatophyta</taxon>
        <taxon>Magnoliopsida</taxon>
        <taxon>eudicotyledons</taxon>
        <taxon>Gunneridae</taxon>
        <taxon>Pentapetalae</taxon>
        <taxon>asterids</taxon>
        <taxon>campanulids</taxon>
        <taxon>Asterales</taxon>
        <taxon>Asteraceae</taxon>
        <taxon>Asteroideae</taxon>
        <taxon>Anthemideae</taxon>
        <taxon>Anthemidinae</taxon>
        <taxon>Tanacetum</taxon>
    </lineage>
</organism>
<keyword evidence="4" id="KW-1185">Reference proteome</keyword>
<reference evidence="3" key="1">
    <citation type="journal article" date="2022" name="Int. J. Mol. Sci.">
        <title>Draft Genome of Tanacetum Coccineum: Genomic Comparison of Closely Related Tanacetum-Family Plants.</title>
        <authorList>
            <person name="Yamashiro T."/>
            <person name="Shiraishi A."/>
            <person name="Nakayama K."/>
            <person name="Satake H."/>
        </authorList>
    </citation>
    <scope>NUCLEOTIDE SEQUENCE</scope>
</reference>
<evidence type="ECO:0000313" key="3">
    <source>
        <dbReference type="EMBL" id="GJT75899.1"/>
    </source>
</evidence>
<evidence type="ECO:0000259" key="2">
    <source>
        <dbReference type="Pfam" id="PF23399"/>
    </source>
</evidence>
<feature type="region of interest" description="Disordered" evidence="1">
    <location>
        <begin position="1"/>
        <end position="51"/>
    </location>
</feature>
<sequence>MRPQVHDGGSGAVAMDEGQGATKGMSVKEYLGKTLKPDDEDKALSDENQHTSSLLPLDTHQLLYECLGKAYLRDGWSRYCFIKHLSSLPCRRPYRLHTTPKLMSHGALGLQFKALI</sequence>
<evidence type="ECO:0000256" key="1">
    <source>
        <dbReference type="SAM" id="MobiDB-lite"/>
    </source>
</evidence>
<feature type="domain" description="LTI65/LTI78 PGEED repeat" evidence="2">
    <location>
        <begin position="23"/>
        <end position="46"/>
    </location>
</feature>
<gene>
    <name evidence="3" type="ORF">Tco_1042624</name>
</gene>
<dbReference type="Proteomes" id="UP001151760">
    <property type="component" value="Unassembled WGS sequence"/>
</dbReference>
<reference evidence="3" key="2">
    <citation type="submission" date="2022-01" db="EMBL/GenBank/DDBJ databases">
        <authorList>
            <person name="Yamashiro T."/>
            <person name="Shiraishi A."/>
            <person name="Satake H."/>
            <person name="Nakayama K."/>
        </authorList>
    </citation>
    <scope>NUCLEOTIDE SEQUENCE</scope>
</reference>